<protein>
    <submittedName>
        <fullName evidence="2">Phosphopantetheine attachment site</fullName>
    </submittedName>
</protein>
<evidence type="ECO:0000313" key="2">
    <source>
        <dbReference type="EMBL" id="SDG22438.1"/>
    </source>
</evidence>
<dbReference type="Gene3D" id="1.10.1200.10">
    <property type="entry name" value="ACP-like"/>
    <property type="match status" value="1"/>
</dbReference>
<sequence length="84" mass="8868">MDRKRILATIVETACAIDDKLDGSAITLDGAPLKDHGVTSLTVLQVAARLEDDYGITINDTEVMLADSALALVELVERKTAAAA</sequence>
<dbReference type="Pfam" id="PF00550">
    <property type="entry name" value="PP-binding"/>
    <property type="match status" value="1"/>
</dbReference>
<dbReference type="PROSITE" id="PS50075">
    <property type="entry name" value="CARRIER"/>
    <property type="match status" value="1"/>
</dbReference>
<reference evidence="2 3" key="1">
    <citation type="submission" date="2016-10" db="EMBL/GenBank/DDBJ databases">
        <authorList>
            <person name="de Groot N.N."/>
        </authorList>
    </citation>
    <scope>NUCLEOTIDE SEQUENCE [LARGE SCALE GENOMIC DNA]</scope>
    <source>
        <strain evidence="2 3">CPCC 201354</strain>
    </source>
</reference>
<dbReference type="InterPro" id="IPR009081">
    <property type="entry name" value="PP-bd_ACP"/>
</dbReference>
<name>A0A1G7SHH6_9ACTN</name>
<keyword evidence="3" id="KW-1185">Reference proteome</keyword>
<proteinExistence type="predicted"/>
<feature type="domain" description="Carrier" evidence="1">
    <location>
        <begin position="5"/>
        <end position="80"/>
    </location>
</feature>
<evidence type="ECO:0000259" key="1">
    <source>
        <dbReference type="PROSITE" id="PS50075"/>
    </source>
</evidence>
<dbReference type="EMBL" id="FNCN01000002">
    <property type="protein sequence ID" value="SDG22438.1"/>
    <property type="molecule type" value="Genomic_DNA"/>
</dbReference>
<accession>A0A1G7SHH6</accession>
<dbReference type="STRING" id="504805.SAMN05421505_102309"/>
<dbReference type="InterPro" id="IPR036736">
    <property type="entry name" value="ACP-like_sf"/>
</dbReference>
<dbReference type="RefSeq" id="WP_093168038.1">
    <property type="nucleotide sequence ID" value="NZ_FNCN01000002.1"/>
</dbReference>
<organism evidence="2 3">
    <name type="scientific">Sinosporangium album</name>
    <dbReference type="NCBI Taxonomy" id="504805"/>
    <lineage>
        <taxon>Bacteria</taxon>
        <taxon>Bacillati</taxon>
        <taxon>Actinomycetota</taxon>
        <taxon>Actinomycetes</taxon>
        <taxon>Streptosporangiales</taxon>
        <taxon>Streptosporangiaceae</taxon>
        <taxon>Sinosporangium</taxon>
    </lineage>
</organism>
<dbReference type="SUPFAM" id="SSF47336">
    <property type="entry name" value="ACP-like"/>
    <property type="match status" value="1"/>
</dbReference>
<dbReference type="Proteomes" id="UP000198923">
    <property type="component" value="Unassembled WGS sequence"/>
</dbReference>
<dbReference type="AlphaFoldDB" id="A0A1G7SHH6"/>
<gene>
    <name evidence="2" type="ORF">SAMN05421505_102309</name>
</gene>
<evidence type="ECO:0000313" key="3">
    <source>
        <dbReference type="Proteomes" id="UP000198923"/>
    </source>
</evidence>
<dbReference type="OrthoDB" id="3537906at2"/>